<evidence type="ECO:0000256" key="9">
    <source>
        <dbReference type="ARBA" id="ARBA00023004"/>
    </source>
</evidence>
<evidence type="ECO:0000256" key="7">
    <source>
        <dbReference type="ARBA" id="ARBA00022898"/>
    </source>
</evidence>
<comment type="caution">
    <text evidence="13">The sequence shown here is derived from an EMBL/GenBank/DDBJ whole genome shotgun (WGS) entry which is preliminary data.</text>
</comment>
<keyword evidence="5" id="KW-0808">Transferase</keyword>
<dbReference type="GO" id="GO:0009228">
    <property type="term" value="P:thiamine biosynthetic process"/>
    <property type="evidence" value="ECO:0007669"/>
    <property type="project" value="UniProtKB-KW"/>
</dbReference>
<dbReference type="eggNOG" id="COG0715">
    <property type="taxonomic scope" value="Bacteria"/>
</dbReference>
<sequence>MLEYFHPWPNSAGFYLARQQKWYEQNGLDLHITAPDPWHGDSLEHLLQARADFAVAPVNRLLVRRDEGEPLRAIAAINHSALETIQTLRSKNINRPRDLAGRKLAMNPTPRGLAMIRHLVASDGGDPDAVKIVNSQFREFRPEDLQNGLADASFGGYWAWEALMDSAIPQEERLVWPLGQLGAPPYHSYVLCTRDDIIETTPDKVRSFLKASDKGFLAAAQNPLAALPAYELATPYFPTELLSQSLTAIAPTWLHNGKWGELRPDVMEEYTHWLAKNAIVSDRNIWRSAVIEQDFRHSVQDHS</sequence>
<dbReference type="Proteomes" id="UP000194931">
    <property type="component" value="Unassembled WGS sequence"/>
</dbReference>
<keyword evidence="7" id="KW-0663">Pyridoxal phosphate</keyword>
<comment type="catalytic activity">
    <reaction evidence="11">
        <text>N(6)-(pyridoxal phosphate)-L-lysyl-[4-amino-5-hydroxymethyl-2-methylpyrimidine phosphate synthase] + L-histidyl-[4-amino-5-hydroxymethyl-2-methylpyrimidine phosphate synthase] + 2 Fe(3+) + 4 H2O = L-lysyl-[4-amino-5-hydroxymethyl-2-methylpyrimidine phosphate synthase] + (2S)-2-amino-5-hydroxy-4-oxopentanoyl-[4-amino-5-hydroxymethyl-2-methylpyrimidine phosphate synthase] + 4-amino-2-methyl-5-(phosphooxymethyl)pyrimidine + 3-oxopropanoate + 2 Fe(2+) + 2 H(+)</text>
        <dbReference type="Rhea" id="RHEA:65756"/>
        <dbReference type="Rhea" id="RHEA-COMP:16892"/>
        <dbReference type="Rhea" id="RHEA-COMP:16893"/>
        <dbReference type="Rhea" id="RHEA-COMP:16894"/>
        <dbReference type="Rhea" id="RHEA-COMP:16895"/>
        <dbReference type="ChEBI" id="CHEBI:15377"/>
        <dbReference type="ChEBI" id="CHEBI:15378"/>
        <dbReference type="ChEBI" id="CHEBI:29033"/>
        <dbReference type="ChEBI" id="CHEBI:29034"/>
        <dbReference type="ChEBI" id="CHEBI:29969"/>
        <dbReference type="ChEBI" id="CHEBI:29979"/>
        <dbReference type="ChEBI" id="CHEBI:33190"/>
        <dbReference type="ChEBI" id="CHEBI:58354"/>
        <dbReference type="ChEBI" id="CHEBI:143915"/>
        <dbReference type="ChEBI" id="CHEBI:157692"/>
    </reaction>
    <physiologicalReaction direction="left-to-right" evidence="11">
        <dbReference type="Rhea" id="RHEA:65757"/>
    </physiologicalReaction>
</comment>
<evidence type="ECO:0000256" key="8">
    <source>
        <dbReference type="ARBA" id="ARBA00022977"/>
    </source>
</evidence>
<dbReference type="InterPro" id="IPR015168">
    <property type="entry name" value="SsuA/THI5"/>
</dbReference>
<dbReference type="OrthoDB" id="7431968at2"/>
<evidence type="ECO:0000313" key="13">
    <source>
        <dbReference type="EMBL" id="OUJ12546.1"/>
    </source>
</evidence>
<evidence type="ECO:0000313" key="14">
    <source>
        <dbReference type="Proteomes" id="UP000194931"/>
    </source>
</evidence>
<comment type="subunit">
    <text evidence="4">Homodimer.</text>
</comment>
<dbReference type="InterPro" id="IPR027939">
    <property type="entry name" value="NMT1/THI5"/>
</dbReference>
<evidence type="ECO:0000256" key="1">
    <source>
        <dbReference type="ARBA" id="ARBA00003469"/>
    </source>
</evidence>
<keyword evidence="8" id="KW-0784">Thiamine biosynthesis</keyword>
<dbReference type="Gene3D" id="3.40.190.10">
    <property type="entry name" value="Periplasmic binding protein-like II"/>
    <property type="match status" value="2"/>
</dbReference>
<evidence type="ECO:0000256" key="4">
    <source>
        <dbReference type="ARBA" id="ARBA00011738"/>
    </source>
</evidence>
<comment type="similarity">
    <text evidence="3">Belongs to the NMT1/THI5 family.</text>
</comment>
<evidence type="ECO:0000256" key="6">
    <source>
        <dbReference type="ARBA" id="ARBA00022723"/>
    </source>
</evidence>
<dbReference type="GO" id="GO:0016740">
    <property type="term" value="F:transferase activity"/>
    <property type="evidence" value="ECO:0007669"/>
    <property type="project" value="UniProtKB-KW"/>
</dbReference>
<accession>A0A252BUG9</accession>
<reference evidence="14" key="1">
    <citation type="submission" date="2014-06" db="EMBL/GenBank/DDBJ databases">
        <authorList>
            <person name="Winans N.J."/>
            <person name="Newell P.D."/>
            <person name="Douglas A.E."/>
        </authorList>
    </citation>
    <scope>NUCLEOTIDE SEQUENCE [LARGE SCALE GENOMIC DNA]</scope>
</reference>
<dbReference type="GO" id="GO:0046872">
    <property type="term" value="F:metal ion binding"/>
    <property type="evidence" value="ECO:0007669"/>
    <property type="project" value="UniProtKB-KW"/>
</dbReference>
<dbReference type="SUPFAM" id="SSF53850">
    <property type="entry name" value="Periplasmic binding protein-like II"/>
    <property type="match status" value="1"/>
</dbReference>
<keyword evidence="9" id="KW-0408">Iron</keyword>
<evidence type="ECO:0000256" key="10">
    <source>
        <dbReference type="ARBA" id="ARBA00033171"/>
    </source>
</evidence>
<comment type="function">
    <text evidence="1">Responsible for the formation of the pyrimidine heterocycle in the thiamine biosynthesis pathway. Catalyzes the formation of hydroxymethylpyrimidine phosphate (HMP-P) from histidine and pyridoxal phosphate (PLP). The protein uses PLP and the active site histidine to form HMP-P, generating an inactive enzyme. The enzyme can only undergo a single turnover, which suggests it is a suicide enzyme.</text>
</comment>
<evidence type="ECO:0000256" key="3">
    <source>
        <dbReference type="ARBA" id="ARBA00009406"/>
    </source>
</evidence>
<dbReference type="EMBL" id="JOPJ01000013">
    <property type="protein sequence ID" value="OUJ12546.1"/>
    <property type="molecule type" value="Genomic_DNA"/>
</dbReference>
<organism evidence="13 14">
    <name type="scientific">Acetobacter okinawensis</name>
    <dbReference type="NCBI Taxonomy" id="1076594"/>
    <lineage>
        <taxon>Bacteria</taxon>
        <taxon>Pseudomonadati</taxon>
        <taxon>Pseudomonadota</taxon>
        <taxon>Alphaproteobacteria</taxon>
        <taxon>Acetobacterales</taxon>
        <taxon>Acetobacteraceae</taxon>
        <taxon>Acetobacter</taxon>
    </lineage>
</organism>
<dbReference type="PANTHER" id="PTHR31528:SF1">
    <property type="entry name" value="4-AMINO-5-HYDROXYMETHYL-2-METHYLPYRIMIDINE PHOSPHATE SYNTHASE THI11-RELATED"/>
    <property type="match status" value="1"/>
</dbReference>
<dbReference type="STRING" id="1236501.GCA_000613865_02893"/>
<gene>
    <name evidence="13" type="ORF">HK26_01730</name>
</gene>
<comment type="pathway">
    <text evidence="2">Cofactor biosynthesis; thiamine diphosphate biosynthesis.</text>
</comment>
<evidence type="ECO:0000259" key="12">
    <source>
        <dbReference type="Pfam" id="PF09084"/>
    </source>
</evidence>
<protein>
    <recommendedName>
        <fullName evidence="10">Thiamine pyrimidine synthase</fullName>
    </recommendedName>
</protein>
<keyword evidence="14" id="KW-1185">Reference proteome</keyword>
<name>A0A252BUG9_9PROT</name>
<evidence type="ECO:0000256" key="5">
    <source>
        <dbReference type="ARBA" id="ARBA00022679"/>
    </source>
</evidence>
<evidence type="ECO:0000256" key="11">
    <source>
        <dbReference type="ARBA" id="ARBA00048179"/>
    </source>
</evidence>
<dbReference type="AlphaFoldDB" id="A0A252BUG9"/>
<keyword evidence="6" id="KW-0479">Metal-binding</keyword>
<evidence type="ECO:0000256" key="2">
    <source>
        <dbReference type="ARBA" id="ARBA00004948"/>
    </source>
</evidence>
<feature type="domain" description="SsuA/THI5-like" evidence="12">
    <location>
        <begin position="8"/>
        <end position="225"/>
    </location>
</feature>
<dbReference type="Pfam" id="PF09084">
    <property type="entry name" value="NMT1"/>
    <property type="match status" value="1"/>
</dbReference>
<dbReference type="PANTHER" id="PTHR31528">
    <property type="entry name" value="4-AMINO-5-HYDROXYMETHYL-2-METHYLPYRIMIDINE PHOSPHATE SYNTHASE THI11-RELATED"/>
    <property type="match status" value="1"/>
</dbReference>
<proteinExistence type="inferred from homology"/>